<accession>L7CBK3</accession>
<protein>
    <submittedName>
        <fullName evidence="1">Uncharacterized protein</fullName>
    </submittedName>
</protein>
<comment type="caution">
    <text evidence="1">The sequence shown here is derived from an EMBL/GenBank/DDBJ whole genome shotgun (WGS) entry which is preliminary data.</text>
</comment>
<name>L7CBK3_RHOBT</name>
<dbReference type="EMBL" id="AMWG01000128">
    <property type="protein sequence ID" value="ELP31398.1"/>
    <property type="molecule type" value="Genomic_DNA"/>
</dbReference>
<gene>
    <name evidence="1" type="ORF">RBSWK_04668</name>
</gene>
<dbReference type="Proteomes" id="UP000010959">
    <property type="component" value="Unassembled WGS sequence"/>
</dbReference>
<reference evidence="1 2" key="1">
    <citation type="journal article" date="2013" name="Mar. Genomics">
        <title>Expression of sulfatases in Rhodopirellula baltica and the diversity of sulfatases in the genus Rhodopirellula.</title>
        <authorList>
            <person name="Wegner C.E."/>
            <person name="Richter-Heitmann T."/>
            <person name="Klindworth A."/>
            <person name="Klockow C."/>
            <person name="Richter M."/>
            <person name="Achstetter T."/>
            <person name="Glockner F.O."/>
            <person name="Harder J."/>
        </authorList>
    </citation>
    <scope>NUCLEOTIDE SEQUENCE [LARGE SCALE GENOMIC DNA]</scope>
    <source>
        <strain evidence="1 2">SWK14</strain>
    </source>
</reference>
<evidence type="ECO:0000313" key="1">
    <source>
        <dbReference type="EMBL" id="ELP31398.1"/>
    </source>
</evidence>
<sequence length="79" mass="8828">MPDGVAPYTTTSTFESAAAFGTNPKLTNDIRVVTSHVQRLMLKLHRKKRYEAQHHSLFGGRVFDRRAGLFDVGSMTFAS</sequence>
<dbReference type="PATRIC" id="fig|993516.3.peg.4981"/>
<dbReference type="AlphaFoldDB" id="L7CBK3"/>
<organism evidence="1 2">
    <name type="scientific">Rhodopirellula baltica SWK14</name>
    <dbReference type="NCBI Taxonomy" id="993516"/>
    <lineage>
        <taxon>Bacteria</taxon>
        <taxon>Pseudomonadati</taxon>
        <taxon>Planctomycetota</taxon>
        <taxon>Planctomycetia</taxon>
        <taxon>Pirellulales</taxon>
        <taxon>Pirellulaceae</taxon>
        <taxon>Rhodopirellula</taxon>
    </lineage>
</organism>
<proteinExistence type="predicted"/>
<evidence type="ECO:0000313" key="2">
    <source>
        <dbReference type="Proteomes" id="UP000010959"/>
    </source>
</evidence>